<dbReference type="InterPro" id="IPR055405">
    <property type="entry name" value="ARM_KNTC1_3rd"/>
</dbReference>
<keyword evidence="9" id="KW-1185">Reference proteome</keyword>
<dbReference type="PANTHER" id="PTHR15688:SF1">
    <property type="entry name" value="KINETOCHORE-ASSOCIATED PROTEIN 1"/>
    <property type="match status" value="1"/>
</dbReference>
<evidence type="ECO:0000259" key="5">
    <source>
        <dbReference type="Pfam" id="PF24515"/>
    </source>
</evidence>
<feature type="domain" description="KNTC1 N-terminal" evidence="4">
    <location>
        <begin position="40"/>
        <end position="348"/>
    </location>
</feature>
<dbReference type="InterPro" id="IPR055402">
    <property type="entry name" value="KNTC1_N"/>
</dbReference>
<evidence type="ECO:0000259" key="4">
    <source>
        <dbReference type="Pfam" id="PF24506"/>
    </source>
</evidence>
<proteinExistence type="predicted"/>
<evidence type="ECO:0000256" key="2">
    <source>
        <dbReference type="SAM" id="MobiDB-lite"/>
    </source>
</evidence>
<dbReference type="GO" id="GO:1903394">
    <property type="term" value="P:protein localization to kinetochore involved in kinetochore assembly"/>
    <property type="evidence" value="ECO:0007669"/>
    <property type="project" value="TreeGrafter"/>
</dbReference>
<reference evidence="8 9" key="1">
    <citation type="submission" date="2016-08" db="EMBL/GenBank/DDBJ databases">
        <title>Genomes of anaerobic fungi encode conserved fungal cellulosomes for biomass hydrolysis.</title>
        <authorList>
            <consortium name="DOE Joint Genome Institute"/>
            <person name="Haitjema C.H."/>
            <person name="Gilmore S.P."/>
            <person name="Henske J.K."/>
            <person name="Solomon K.V."/>
            <person name="De Groot R."/>
            <person name="Kuo A."/>
            <person name="Mondo S.J."/>
            <person name="Salamov A.A."/>
            <person name="Labutti K."/>
            <person name="Zhao Z."/>
            <person name="Chiniquy J."/>
            <person name="Barry K."/>
            <person name="Brewer H.M."/>
            <person name="Purvine S.O."/>
            <person name="Wright A.T."/>
            <person name="Boxma B."/>
            <person name="Van Alen T."/>
            <person name="Hackstein J.H."/>
            <person name="Baker S.E."/>
            <person name="Grigoriev I.V."/>
            <person name="O'Malley M.A."/>
        </authorList>
    </citation>
    <scope>NUCLEOTIDE SEQUENCE [LARGE SCALE GENOMIC DNA]</scope>
    <source>
        <strain evidence="9">finn</strain>
    </source>
</reference>
<dbReference type="PANTHER" id="PTHR15688">
    <property type="entry name" value="KINETOCHORE-ASSOCIATED PROTEIN 1"/>
    <property type="match status" value="1"/>
</dbReference>
<evidence type="ECO:0000259" key="3">
    <source>
        <dbReference type="Pfam" id="PF10493"/>
    </source>
</evidence>
<dbReference type="GO" id="GO:0005737">
    <property type="term" value="C:cytoplasm"/>
    <property type="evidence" value="ECO:0007669"/>
    <property type="project" value="TreeGrafter"/>
</dbReference>
<comment type="caution">
    <text evidence="8">The sequence shown here is derived from an EMBL/GenBank/DDBJ whole genome shotgun (WGS) entry which is preliminary data.</text>
</comment>
<feature type="region of interest" description="Disordered" evidence="2">
    <location>
        <begin position="1159"/>
        <end position="1178"/>
    </location>
</feature>
<dbReference type="InterPro" id="IPR052802">
    <property type="entry name" value="KNTC1"/>
</dbReference>
<dbReference type="Pfam" id="PF24520">
    <property type="entry name" value="ARM_KNTC1_1st"/>
    <property type="match status" value="1"/>
</dbReference>
<dbReference type="InterPro" id="IPR019527">
    <property type="entry name" value="RZZ-complex_KNTC1/ROD_C"/>
</dbReference>
<protein>
    <submittedName>
        <fullName evidence="8">Uncharacterized protein</fullName>
    </submittedName>
</protein>
<sequence length="2486" mass="293221">MNSNEIQIHDQPIDNNIKYEKKKENIYQSIAYDGKNIIDSVVCSKALCIATGNQIELYNESYTEHVATITLDCIPEHICLSKNEKFIVIADNMGRIHFFHLDTRNIIFSQQITQHNNNSNTPCFQAICFNTKNSNNVEELFVILKDNTMLKFSNIDLLKLEESLSKKDLSLAHEIKKNIICETIDIGQSLNSPHHSSINDITLYTSNEKENIIIAGSGKYSISIWSYSVDEKKTIMIDAIGDILKDVEILKVKVDDEGKYLFALDEFKRLLIFSLEWLILLHEFKNTDIIDFCILPANPFYESRTIVVLTEHKVKKLKRYLEIIHIPDYQILHKIEINRKSWLIKNETSIPQPIKKQVMDIDNKPSTISYNEYLLNGLYFIEENSDDKNTVNIRLLSEIIPTNQFQYLINNQRFEEALDFAEKNNMNKEIVLRAKLSNLLEEINLAETKTNYMLEEIIKDLKQIEDIDYILNFCIELKLPTYEDTLALLNFANQVIKNSNKLSKDNTLVLKIQQYIKRLGTYIILKKGSRIHKEIQFDPEQWQQFKDSDIIEDIKSCFYYGNILLGIVIWRRHLMDSKKDLIYNICDILDNIPIDIPVEEYVRWLKHEVLTILNPDERSYIYIWIEQRARLVENYEKCPHNALKLMKLINNNKNAYNSYETLFSSKYKTFNAPTPMHHVDNIILLAHSNSYSIFQNKNTTESIEENKLKHQLQDLVYLWDVHNYKISLEKYDQSEPKGIAFDMLDKAVASELLDKTIKEHFIPYVKENKMNVDKLLSDYCLELMDQTIATSFDVSMEERILTILKNITDNEFKVDSLLEFIRRISIPWSKEINDIILEMLITPNKRINELKGQYKLMKFKSMLLDYEITSYDNSKMSFSKGLIKYILSFTSRPNAIDDAIQVINTYHHLNPYDIYVIRIINLCKAEKLNEALYLIKYGRENEESKRNKENRNHNKFNIQSFIDKYLKNQPEKINELESILYEIYYGEEDHYSVEDSIIIGNNIICWLMENMEEIISSITTKGYIILNKDNQHNDPSDMKSFSNHEEFDENIHNYRWVIRSILQINNLLNELIEENESKINHNYSSSYSGISYTSGAQFNDDQKMKMKILKIYIKNINVLFEEFGVMVSYQSYKNKEFRKKLLIKYTQLSISSNNFSKDILNPKNKMEEEEEEEEKPNKETLHFNVKLCPFDTIDKNAMAIDEEESYQNFNSTMNQKIQQGSMDKSRKKVNSMMEISDLFNDNHSNLYLFSEILCITRDEFKGIMAIEASHYGDYEVAILQGKELFRKNKNKETANILKSLIDTIITSVLNKTIDFKSIQKNNRFTNQIQYISQKALSICDENEIDEYLNVFKNCELMNFVFSQCDSGDYTILIKNKKENEKVTMDQQHSPSSSSSFTFNNFIKESNSTSDYSYSDILNTSQLLIRKQVYRNEEEKLPITEKYGDSIFSEQYQEHFLILNTEKAMTMCMDFILSNKLYCSQEVYKKDKKADFNPIKSGQNLIDYLLMNKCIMSSMNVTNLLLEYIYRRGTLLAENYIDQVDINFYSKLIKISLENILYSRQIDEHLLLGYLLCLPMNKAVNIFKAAIKSLDNDYYRTIKFASIGALVGRVWNQRNFQVGCLEAGKHAKWFYQFKCLDIPFSQTLFKNSENNDYQRSLVSIFLYKSNLDIFTVLEFARNYHIEDDFVILEYIKLMLIEKKDNSNGKNLIEDYKSKIAGVIDEIANKEKLLVMLTDVCLPQISPYDYNKLQFIYEQMDRLIGNEDTIKKHLMILDILSSYTRSFPPNKDEFQIYLEISIDNNKLEELINQYPLCKKRLSFFSLVKSPWKILSPELMNESNLPKLLPLRIPLDIQIDDFFIKIVDIILKKMSDELTEHSHEKNYTFRYKFSDIKLYLLKCTPCHNIIEKTIYAASKFPTGKERIDGYQLALYIVDKYLEELNKDIEKNEKLIEECNNAKTNIYHWLSITKTEYQMISLGYHDFIQYCSNPTELIIKLYEEKSCDVLMGKDSTDLHTVVSEIAERHELNIEKIRQSLIQKWINKESFYSSEEKEYYLLSMRIWMKDINLEKNKNSESKIQMILLYIFKSGQKKQRIKTLLNPICKSTKLKHHTRIRALSVLFQLASPDELNEFIEYNKLRNYMQTCLYLADFEDLNIYQSSIDFEACNKRSLVKSLFLHYNNEPKVIQIICNICMDYQIYDLEIWENAIRQLIHVKRYVYLLDILDYISTIPEILQMESLSSMWNEIISECIKIIKDKPKLYKFSINDIYIKIICLIHGCPFILELDIKGYSQQFKDLVIESNNSLQTEYEDNFRNLIRSLYGLCILPPLPSLQDSFLDTLSILSSQTLIDILNYFYEFENNPSSFYKKHDLSYAINLIKNGIYEIIMKKNEYRILLNTKYIDDLINYSINNDNIQNILLLSLKNKMYQTSLNIVTSYYQKYDEKLDDIDIENETGITKLFLLKKYIKDHHEFEKEKTLIENVFHELEHKF</sequence>
<dbReference type="GO" id="GO:0005828">
    <property type="term" value="C:kinetochore microtubule"/>
    <property type="evidence" value="ECO:0007669"/>
    <property type="project" value="TreeGrafter"/>
</dbReference>
<dbReference type="Proteomes" id="UP000193719">
    <property type="component" value="Unassembled WGS sequence"/>
</dbReference>
<dbReference type="Pfam" id="PF10493">
    <property type="entry name" value="Rod_C"/>
    <property type="match status" value="1"/>
</dbReference>
<name>A0A1Y1VBZ1_9FUNG</name>
<dbReference type="InterPro" id="IPR036322">
    <property type="entry name" value="WD40_repeat_dom_sf"/>
</dbReference>
<evidence type="ECO:0000313" key="8">
    <source>
        <dbReference type="EMBL" id="ORX51776.1"/>
    </source>
</evidence>
<dbReference type="GO" id="GO:0000070">
    <property type="term" value="P:mitotic sister chromatid segregation"/>
    <property type="evidence" value="ECO:0007669"/>
    <property type="project" value="TreeGrafter"/>
</dbReference>
<dbReference type="GO" id="GO:1990423">
    <property type="term" value="C:RZZ complex"/>
    <property type="evidence" value="ECO:0007669"/>
    <property type="project" value="TreeGrafter"/>
</dbReference>
<dbReference type="STRING" id="1754191.A0A1Y1VBZ1"/>
<evidence type="ECO:0000313" key="9">
    <source>
        <dbReference type="Proteomes" id="UP000193719"/>
    </source>
</evidence>
<reference evidence="8 9" key="2">
    <citation type="submission" date="2016-08" db="EMBL/GenBank/DDBJ databases">
        <title>Pervasive Adenine N6-methylation of Active Genes in Fungi.</title>
        <authorList>
            <consortium name="DOE Joint Genome Institute"/>
            <person name="Mondo S.J."/>
            <person name="Dannebaum R.O."/>
            <person name="Kuo R.C."/>
            <person name="Labutti K."/>
            <person name="Haridas S."/>
            <person name="Kuo A."/>
            <person name="Salamov A."/>
            <person name="Ahrendt S.R."/>
            <person name="Lipzen A."/>
            <person name="Sullivan W."/>
            <person name="Andreopoulos W.B."/>
            <person name="Clum A."/>
            <person name="Lindquist E."/>
            <person name="Daum C."/>
            <person name="Ramamoorthy G.K."/>
            <person name="Gryganskyi A."/>
            <person name="Culley D."/>
            <person name="Magnuson J.K."/>
            <person name="James T.Y."/>
            <person name="O'Malley M.A."/>
            <person name="Stajich J.E."/>
            <person name="Spatafora J.W."/>
            <person name="Visel A."/>
            <person name="Grigoriev I.V."/>
        </authorList>
    </citation>
    <scope>NUCLEOTIDE SEQUENCE [LARGE SCALE GENOMIC DNA]</scope>
    <source>
        <strain evidence="9">finn</strain>
    </source>
</reference>
<dbReference type="InterPro" id="IPR055403">
    <property type="entry name" value="ARM_KNTC1_1st"/>
</dbReference>
<dbReference type="GO" id="GO:0007094">
    <property type="term" value="P:mitotic spindle assembly checkpoint signaling"/>
    <property type="evidence" value="ECO:0007669"/>
    <property type="project" value="TreeGrafter"/>
</dbReference>
<dbReference type="EMBL" id="MCFH01000017">
    <property type="protein sequence ID" value="ORX51776.1"/>
    <property type="molecule type" value="Genomic_DNA"/>
</dbReference>
<dbReference type="Pfam" id="PF24516">
    <property type="entry name" value="ARM_KNTC1_2nd"/>
    <property type="match status" value="1"/>
</dbReference>
<feature type="coiled-coil region" evidence="1">
    <location>
        <begin position="1930"/>
        <end position="1957"/>
    </location>
</feature>
<feature type="domain" description="KNTC1 second ARM-repeats" evidence="6">
    <location>
        <begin position="775"/>
        <end position="936"/>
    </location>
</feature>
<feature type="domain" description="KNTC1 third ARM-repeats" evidence="5">
    <location>
        <begin position="1552"/>
        <end position="1751"/>
    </location>
</feature>
<gene>
    <name evidence="8" type="ORF">BCR36DRAFT_404013</name>
</gene>
<dbReference type="Pfam" id="PF24515">
    <property type="entry name" value="ARM_KNTC1_3rd"/>
    <property type="match status" value="1"/>
</dbReference>
<evidence type="ECO:0000259" key="6">
    <source>
        <dbReference type="Pfam" id="PF24516"/>
    </source>
</evidence>
<organism evidence="8 9">
    <name type="scientific">Piromyces finnis</name>
    <dbReference type="NCBI Taxonomy" id="1754191"/>
    <lineage>
        <taxon>Eukaryota</taxon>
        <taxon>Fungi</taxon>
        <taxon>Fungi incertae sedis</taxon>
        <taxon>Chytridiomycota</taxon>
        <taxon>Chytridiomycota incertae sedis</taxon>
        <taxon>Neocallimastigomycetes</taxon>
        <taxon>Neocallimastigales</taxon>
        <taxon>Neocallimastigaceae</taxon>
        <taxon>Piromyces</taxon>
    </lineage>
</organism>
<dbReference type="OrthoDB" id="343783at2759"/>
<accession>A0A1Y1VBZ1</accession>
<feature type="domain" description="KNTC1 first ARM-repeats" evidence="7">
    <location>
        <begin position="408"/>
        <end position="643"/>
    </location>
</feature>
<dbReference type="SUPFAM" id="SSF50978">
    <property type="entry name" value="WD40 repeat-like"/>
    <property type="match status" value="1"/>
</dbReference>
<dbReference type="InterPro" id="IPR055404">
    <property type="entry name" value="ARM_KNTC1_2nd"/>
</dbReference>
<evidence type="ECO:0000259" key="7">
    <source>
        <dbReference type="Pfam" id="PF24520"/>
    </source>
</evidence>
<keyword evidence="1" id="KW-0175">Coiled coil</keyword>
<dbReference type="GO" id="GO:0031267">
    <property type="term" value="F:small GTPase binding"/>
    <property type="evidence" value="ECO:0007669"/>
    <property type="project" value="TreeGrafter"/>
</dbReference>
<feature type="domain" description="RZZ complex subunit KNTC1/ROD C-terminal" evidence="3">
    <location>
        <begin position="1809"/>
        <end position="2293"/>
    </location>
</feature>
<dbReference type="Pfam" id="PF24506">
    <property type="entry name" value="KNTC1_N"/>
    <property type="match status" value="1"/>
</dbReference>
<evidence type="ECO:0000256" key="1">
    <source>
        <dbReference type="SAM" id="Coils"/>
    </source>
</evidence>